<gene>
    <name evidence="10" type="ORF">CAL28_29255</name>
</gene>
<comment type="similarity">
    <text evidence="1 7">Belongs to the asparaginase 1 family.</text>
</comment>
<evidence type="ECO:0000256" key="4">
    <source>
        <dbReference type="PIRSR" id="PIRSR001220-2"/>
    </source>
</evidence>
<dbReference type="InterPro" id="IPR020827">
    <property type="entry name" value="Asparaginase/glutaminase_AS1"/>
</dbReference>
<dbReference type="InterPro" id="IPR040919">
    <property type="entry name" value="Asparaginase_C"/>
</dbReference>
<evidence type="ECO:0000313" key="11">
    <source>
        <dbReference type="Proteomes" id="UP000215767"/>
    </source>
</evidence>
<dbReference type="CDD" id="cd08964">
    <property type="entry name" value="L-asparaginase_II"/>
    <property type="match status" value="1"/>
</dbReference>
<dbReference type="OrthoDB" id="9788068at2"/>
<dbReference type="PIRSF" id="PIRSF500176">
    <property type="entry name" value="L_ASNase"/>
    <property type="match status" value="1"/>
</dbReference>
<dbReference type="PIRSF" id="PIRSF001220">
    <property type="entry name" value="L-ASNase_gatD"/>
    <property type="match status" value="1"/>
</dbReference>
<dbReference type="Gene3D" id="3.40.50.40">
    <property type="match status" value="1"/>
</dbReference>
<dbReference type="InterPro" id="IPR006034">
    <property type="entry name" value="Asparaginase/glutaminase-like"/>
</dbReference>
<feature type="binding site" evidence="4">
    <location>
        <position position="64"/>
    </location>
    <ligand>
        <name>substrate</name>
    </ligand>
</feature>
<feature type="active site" evidence="5">
    <location>
        <position position="18"/>
    </location>
</feature>
<dbReference type="SMART" id="SM00870">
    <property type="entry name" value="Asparaginase"/>
    <property type="match status" value="1"/>
</dbReference>
<dbReference type="Pfam" id="PF00710">
    <property type="entry name" value="Asparaginase"/>
    <property type="match status" value="1"/>
</dbReference>
<dbReference type="PRINTS" id="PR00139">
    <property type="entry name" value="ASNGLNASE"/>
</dbReference>
<dbReference type="FunFam" id="3.40.50.1170:FF:000001">
    <property type="entry name" value="L-asparaginase 2"/>
    <property type="match status" value="1"/>
</dbReference>
<dbReference type="PROSITE" id="PS00144">
    <property type="entry name" value="ASN_GLN_ASE_1"/>
    <property type="match status" value="1"/>
</dbReference>
<dbReference type="SFLD" id="SFLDS00057">
    <property type="entry name" value="Glutaminase/Asparaginase"/>
    <property type="match status" value="1"/>
</dbReference>
<dbReference type="GO" id="GO:0004067">
    <property type="term" value="F:asparaginase activity"/>
    <property type="evidence" value="ECO:0007669"/>
    <property type="project" value="UniProtKB-UniRule"/>
</dbReference>
<organism evidence="10 11">
    <name type="scientific">Bordetella genomosp. 11</name>
    <dbReference type="NCBI Taxonomy" id="1416808"/>
    <lineage>
        <taxon>Bacteria</taxon>
        <taxon>Pseudomonadati</taxon>
        <taxon>Pseudomonadota</taxon>
        <taxon>Betaproteobacteria</taxon>
        <taxon>Burkholderiales</taxon>
        <taxon>Alcaligenaceae</taxon>
        <taxon>Bordetella</taxon>
    </lineage>
</organism>
<feature type="active site" description="O-isoaspartyl threonine intermediate" evidence="3">
    <location>
        <position position="18"/>
    </location>
</feature>
<evidence type="ECO:0000313" key="10">
    <source>
        <dbReference type="EMBL" id="OZI63176.1"/>
    </source>
</evidence>
<evidence type="ECO:0000259" key="8">
    <source>
        <dbReference type="Pfam" id="PF00710"/>
    </source>
</evidence>
<keyword evidence="2" id="KW-0378">Hydrolase</keyword>
<sequence>MPETGRRPAIAVLATGGTIAGAQSPERGVGYVSGVFDIGQLLAAVPALSGIAELHPEQIANVGSQDMRHDVWHALATRIRALGRDAGIDGIVVTHGTDTLEETAYFLDLVVPAGKPLVLTGGMRPATALGADGPANLYAAVTLAGHPHAYGRGALVLMNEDIHEARGVQKIAATGLAAFASPGRGTAGVMQAGGPAFHRAIAPVAPGYAPWRDAPLPDPAQWPRVGIVYAHADMQADVIEFMASRYQGLVLAGVGDGNATAAAMRALGEAAARGVAVVRASRTGRGRVGRNGEVDDDGLGFIAAGDLNPQKARVLLMLALMSRPDPATLRNWFEAA</sequence>
<proteinExistence type="inferred from homology"/>
<evidence type="ECO:0000256" key="7">
    <source>
        <dbReference type="RuleBase" id="RU004456"/>
    </source>
</evidence>
<dbReference type="PROSITE" id="PS00917">
    <property type="entry name" value="ASN_GLN_ASE_2"/>
    <property type="match status" value="1"/>
</dbReference>
<feature type="domain" description="L-asparaginase N-terminal" evidence="8">
    <location>
        <begin position="10"/>
        <end position="198"/>
    </location>
</feature>
<dbReference type="EMBL" id="NEVS01000004">
    <property type="protein sequence ID" value="OZI63176.1"/>
    <property type="molecule type" value="Genomic_DNA"/>
</dbReference>
<feature type="active site" evidence="6">
    <location>
        <position position="97"/>
    </location>
</feature>
<dbReference type="InterPro" id="IPR027475">
    <property type="entry name" value="Asparaginase/glutaminase_AS2"/>
</dbReference>
<comment type="caution">
    <text evidence="10">The sequence shown here is derived from an EMBL/GenBank/DDBJ whole genome shotgun (WGS) entry which is preliminary data.</text>
</comment>
<dbReference type="AlphaFoldDB" id="A0A261UMS9"/>
<evidence type="ECO:0000256" key="2">
    <source>
        <dbReference type="ARBA" id="ARBA00022801"/>
    </source>
</evidence>
<dbReference type="PROSITE" id="PS51732">
    <property type="entry name" value="ASN_GLN_ASE_3"/>
    <property type="match status" value="1"/>
</dbReference>
<dbReference type="Proteomes" id="UP000215767">
    <property type="component" value="Unassembled WGS sequence"/>
</dbReference>
<evidence type="ECO:0000256" key="6">
    <source>
        <dbReference type="PROSITE-ProRule" id="PRU10100"/>
    </source>
</evidence>
<protein>
    <submittedName>
        <fullName evidence="10">L-asparaginase</fullName>
    </submittedName>
</protein>
<dbReference type="PANTHER" id="PTHR11707:SF28">
    <property type="entry name" value="60 KDA LYSOPHOSPHOLIPASE"/>
    <property type="match status" value="1"/>
</dbReference>
<dbReference type="GO" id="GO:0006528">
    <property type="term" value="P:asparagine metabolic process"/>
    <property type="evidence" value="ECO:0007669"/>
    <property type="project" value="InterPro"/>
</dbReference>
<dbReference type="PANTHER" id="PTHR11707">
    <property type="entry name" value="L-ASPARAGINASE"/>
    <property type="match status" value="1"/>
</dbReference>
<evidence type="ECO:0000256" key="3">
    <source>
        <dbReference type="PIRSR" id="PIRSR001220-1"/>
    </source>
</evidence>
<dbReference type="RefSeq" id="WP_094844432.1">
    <property type="nucleotide sequence ID" value="NZ_NEVS01000004.1"/>
</dbReference>
<dbReference type="Pfam" id="PF17763">
    <property type="entry name" value="Asparaginase_C"/>
    <property type="match status" value="1"/>
</dbReference>
<feature type="domain" description="Asparaginase/glutaminase C-terminal" evidence="9">
    <location>
        <begin position="224"/>
        <end position="333"/>
    </location>
</feature>
<evidence type="ECO:0000259" key="9">
    <source>
        <dbReference type="Pfam" id="PF17763"/>
    </source>
</evidence>
<evidence type="ECO:0000256" key="1">
    <source>
        <dbReference type="ARBA" id="ARBA00010518"/>
    </source>
</evidence>
<name>A0A261UMS9_9BORD</name>
<dbReference type="SUPFAM" id="SSF53774">
    <property type="entry name" value="Glutaminase/Asparaginase"/>
    <property type="match status" value="1"/>
</dbReference>
<feature type="binding site" evidence="4">
    <location>
        <begin position="97"/>
        <end position="98"/>
    </location>
    <ligand>
        <name>substrate</name>
    </ligand>
</feature>
<accession>A0A261UMS9</accession>
<dbReference type="Gene3D" id="3.40.50.1170">
    <property type="entry name" value="L-asparaginase, N-terminal domain"/>
    <property type="match status" value="1"/>
</dbReference>
<dbReference type="NCBIfam" id="TIGR00520">
    <property type="entry name" value="asnASE_II"/>
    <property type="match status" value="1"/>
</dbReference>
<reference evidence="11" key="1">
    <citation type="submission" date="2017-05" db="EMBL/GenBank/DDBJ databases">
        <title>Complete and WGS of Bordetella genogroups.</title>
        <authorList>
            <person name="Spilker T."/>
            <person name="Lipuma J."/>
        </authorList>
    </citation>
    <scope>NUCLEOTIDE SEQUENCE [LARGE SCALE GENOMIC DNA]</scope>
    <source>
        <strain evidence="11">AU8856</strain>
    </source>
</reference>
<evidence type="ECO:0000256" key="5">
    <source>
        <dbReference type="PROSITE-ProRule" id="PRU10099"/>
    </source>
</evidence>
<dbReference type="InterPro" id="IPR027473">
    <property type="entry name" value="L-asparaginase_C"/>
</dbReference>
<dbReference type="InterPro" id="IPR036152">
    <property type="entry name" value="Asp/glu_Ase-like_sf"/>
</dbReference>
<dbReference type="InterPro" id="IPR027474">
    <property type="entry name" value="L-asparaginase_N"/>
</dbReference>
<dbReference type="InterPro" id="IPR037152">
    <property type="entry name" value="L-asparaginase_N_sf"/>
</dbReference>
<dbReference type="InterPro" id="IPR004550">
    <property type="entry name" value="AsnASE_II"/>
</dbReference>
<keyword evidence="11" id="KW-1185">Reference proteome</keyword>